<evidence type="ECO:0008006" key="3">
    <source>
        <dbReference type="Google" id="ProtNLM"/>
    </source>
</evidence>
<dbReference type="Proteomes" id="UP001500880">
    <property type="component" value="Unassembled WGS sequence"/>
</dbReference>
<sequence>MDINNDNHIVKKLIALKEEDYERVAVSAYFVCKDNKKNDYYFSKSVELDDSITNFLKEHIIKKISEFMDAENNFAVQNYNQEFKLTGYIGRFNTKSYSHSNKAVTNFELLRKALIDDELEKIQISNFQIITLTLEDEQVSFCFYRSVKKQAKTKKIAIWSSEEFKAVSKDLVEFGGNFSFFMDDKNIYIVDPRHFEWAFDYKDHITEKSRINMERLTSMSFFSDDTTKEAFRNASNHHLLVRGIASMDENIISEVEEHFNDRVDELKKIRDKRENIKDEDKLKRFKSEIGELDDLINYIDFDNKKVIFKENDNPTPLLHFFQDKIVESFLTKRIKVAMSLG</sequence>
<dbReference type="EMBL" id="BAAADO010000003">
    <property type="protein sequence ID" value="GAA0491216.1"/>
    <property type="molecule type" value="Genomic_DNA"/>
</dbReference>
<evidence type="ECO:0000313" key="1">
    <source>
        <dbReference type="EMBL" id="GAA0491216.1"/>
    </source>
</evidence>
<accession>A0ABP3L350</accession>
<organism evidence="1 2">
    <name type="scientific">Salinibacillus aidingensis</name>
    <dbReference type="NCBI Taxonomy" id="237684"/>
    <lineage>
        <taxon>Bacteria</taxon>
        <taxon>Bacillati</taxon>
        <taxon>Bacillota</taxon>
        <taxon>Bacilli</taxon>
        <taxon>Bacillales</taxon>
        <taxon>Bacillaceae</taxon>
        <taxon>Salinibacillus</taxon>
    </lineage>
</organism>
<dbReference type="RefSeq" id="WP_343839703.1">
    <property type="nucleotide sequence ID" value="NZ_BAAADO010000003.1"/>
</dbReference>
<gene>
    <name evidence="1" type="ORF">GCM10008986_16620</name>
</gene>
<proteinExistence type="predicted"/>
<dbReference type="InterPro" id="IPR032359">
    <property type="entry name" value="KwaB-like"/>
</dbReference>
<protein>
    <recommendedName>
        <fullName evidence="3">DUF4868 domain-containing protein</fullName>
    </recommendedName>
</protein>
<dbReference type="Pfam" id="PF16162">
    <property type="entry name" value="KwaB"/>
    <property type="match status" value="1"/>
</dbReference>
<keyword evidence="2" id="KW-1185">Reference proteome</keyword>
<comment type="caution">
    <text evidence="1">The sequence shown here is derived from an EMBL/GenBank/DDBJ whole genome shotgun (WGS) entry which is preliminary data.</text>
</comment>
<reference evidence="2" key="1">
    <citation type="journal article" date="2019" name="Int. J. Syst. Evol. Microbiol.">
        <title>The Global Catalogue of Microorganisms (GCM) 10K type strain sequencing project: providing services to taxonomists for standard genome sequencing and annotation.</title>
        <authorList>
            <consortium name="The Broad Institute Genomics Platform"/>
            <consortium name="The Broad Institute Genome Sequencing Center for Infectious Disease"/>
            <person name="Wu L."/>
            <person name="Ma J."/>
        </authorList>
    </citation>
    <scope>NUCLEOTIDE SEQUENCE [LARGE SCALE GENOMIC DNA]</scope>
    <source>
        <strain evidence="2">JCM 12389</strain>
    </source>
</reference>
<name>A0ABP3L350_9BACI</name>
<evidence type="ECO:0000313" key="2">
    <source>
        <dbReference type="Proteomes" id="UP001500880"/>
    </source>
</evidence>